<sequence length="151" mass="17651">MPVIEMSLFIQAPIQRCFDLSRSIDIHMESTSRTQERAIAGRTSGLIELNETVTWEAVHLGVRQRLSVRITEMEAPHRFVDEMVSGAFQRFTHVHEFIPHENGILMKDRFDYTSPLGPLGRLADRLFLKSYMTRFLRERNEYIKAVAERQE</sequence>
<dbReference type="Proteomes" id="UP001597180">
    <property type="component" value="Unassembled WGS sequence"/>
</dbReference>
<dbReference type="SUPFAM" id="SSF55961">
    <property type="entry name" value="Bet v1-like"/>
    <property type="match status" value="1"/>
</dbReference>
<accession>A0ABW3URD9</accession>
<dbReference type="CDD" id="cd07820">
    <property type="entry name" value="SRPBCC_3"/>
    <property type="match status" value="1"/>
</dbReference>
<protein>
    <submittedName>
        <fullName evidence="1">Cell division protein</fullName>
    </submittedName>
</protein>
<keyword evidence="1" id="KW-0132">Cell division</keyword>
<proteinExistence type="predicted"/>
<keyword evidence="1" id="KW-0131">Cell cycle</keyword>
<comment type="caution">
    <text evidence="1">The sequence shown here is derived from an EMBL/GenBank/DDBJ whole genome shotgun (WGS) entry which is preliminary data.</text>
</comment>
<reference evidence="2" key="1">
    <citation type="journal article" date="2019" name="Int. J. Syst. Evol. Microbiol.">
        <title>The Global Catalogue of Microorganisms (GCM) 10K type strain sequencing project: providing services to taxonomists for standard genome sequencing and annotation.</title>
        <authorList>
            <consortium name="The Broad Institute Genomics Platform"/>
            <consortium name="The Broad Institute Genome Sequencing Center for Infectious Disease"/>
            <person name="Wu L."/>
            <person name="Ma J."/>
        </authorList>
    </citation>
    <scope>NUCLEOTIDE SEQUENCE [LARGE SCALE GENOMIC DNA]</scope>
    <source>
        <strain evidence="2">CCUG 53270</strain>
    </source>
</reference>
<dbReference type="Gene3D" id="3.30.530.20">
    <property type="match status" value="1"/>
</dbReference>
<gene>
    <name evidence="1" type="ORF">ACFQ4B_19755</name>
</gene>
<dbReference type="InterPro" id="IPR023393">
    <property type="entry name" value="START-like_dom_sf"/>
</dbReference>
<evidence type="ECO:0000313" key="2">
    <source>
        <dbReference type="Proteomes" id="UP001597180"/>
    </source>
</evidence>
<keyword evidence="2" id="KW-1185">Reference proteome</keyword>
<dbReference type="GO" id="GO:0051301">
    <property type="term" value="P:cell division"/>
    <property type="evidence" value="ECO:0007669"/>
    <property type="project" value="UniProtKB-KW"/>
</dbReference>
<evidence type="ECO:0000313" key="1">
    <source>
        <dbReference type="EMBL" id="MFD1222361.1"/>
    </source>
</evidence>
<dbReference type="EMBL" id="JBHTLU010000024">
    <property type="protein sequence ID" value="MFD1222361.1"/>
    <property type="molecule type" value="Genomic_DNA"/>
</dbReference>
<dbReference type="RefSeq" id="WP_079909971.1">
    <property type="nucleotide sequence ID" value="NZ_BAABJG010000008.1"/>
</dbReference>
<organism evidence="1 2">
    <name type="scientific">Paenibacillus vulneris</name>
    <dbReference type="NCBI Taxonomy" id="1133364"/>
    <lineage>
        <taxon>Bacteria</taxon>
        <taxon>Bacillati</taxon>
        <taxon>Bacillota</taxon>
        <taxon>Bacilli</taxon>
        <taxon>Bacillales</taxon>
        <taxon>Paenibacillaceae</taxon>
        <taxon>Paenibacillus</taxon>
    </lineage>
</organism>
<name>A0ABW3URD9_9BACL</name>